<evidence type="ECO:0000313" key="2">
    <source>
        <dbReference type="EnsemblPlants" id="AET01757"/>
    </source>
</evidence>
<sequence length="89" mass="10338">MPKSCHYFSVLPDHKFEVNINSSLIKIHLATCYQVFAIKPPTIYVQEPSLTVLIERGCVKSLVSNRRWSDNIFINGSNYHLTSQYQIFF</sequence>
<accession>G7L6V3</accession>
<reference evidence="1 3" key="2">
    <citation type="journal article" date="2014" name="BMC Genomics">
        <title>An improved genome release (version Mt4.0) for the model legume Medicago truncatula.</title>
        <authorList>
            <person name="Tang H."/>
            <person name="Krishnakumar V."/>
            <person name="Bidwell S."/>
            <person name="Rosen B."/>
            <person name="Chan A."/>
            <person name="Zhou S."/>
            <person name="Gentzbittel L."/>
            <person name="Childs K.L."/>
            <person name="Yandell M."/>
            <person name="Gundlach H."/>
            <person name="Mayer K.F."/>
            <person name="Schwartz D.C."/>
            <person name="Town C.D."/>
        </authorList>
    </citation>
    <scope>GENOME REANNOTATION</scope>
    <source>
        <strain evidence="2 3">cv. Jemalong A17</strain>
    </source>
</reference>
<evidence type="ECO:0000313" key="3">
    <source>
        <dbReference type="Proteomes" id="UP000002051"/>
    </source>
</evidence>
<keyword evidence="3" id="KW-1185">Reference proteome</keyword>
<protein>
    <submittedName>
        <fullName evidence="1 2">Uncharacterized protein</fullName>
    </submittedName>
</protein>
<reference evidence="2" key="3">
    <citation type="submission" date="2015-04" db="UniProtKB">
        <authorList>
            <consortium name="EnsemblPlants"/>
        </authorList>
    </citation>
    <scope>IDENTIFICATION</scope>
    <source>
        <strain evidence="2">cv. Jemalong A17</strain>
    </source>
</reference>
<dbReference type="EMBL" id="CM001224">
    <property type="protein sequence ID" value="AET01757.1"/>
    <property type="molecule type" value="Genomic_DNA"/>
</dbReference>
<dbReference type="PaxDb" id="3880-AET01757"/>
<organism evidence="1 3">
    <name type="scientific">Medicago truncatula</name>
    <name type="common">Barrel medic</name>
    <name type="synonym">Medicago tribuloides</name>
    <dbReference type="NCBI Taxonomy" id="3880"/>
    <lineage>
        <taxon>Eukaryota</taxon>
        <taxon>Viridiplantae</taxon>
        <taxon>Streptophyta</taxon>
        <taxon>Embryophyta</taxon>
        <taxon>Tracheophyta</taxon>
        <taxon>Spermatophyta</taxon>
        <taxon>Magnoliopsida</taxon>
        <taxon>eudicotyledons</taxon>
        <taxon>Gunneridae</taxon>
        <taxon>Pentapetalae</taxon>
        <taxon>rosids</taxon>
        <taxon>fabids</taxon>
        <taxon>Fabales</taxon>
        <taxon>Fabaceae</taxon>
        <taxon>Papilionoideae</taxon>
        <taxon>50 kb inversion clade</taxon>
        <taxon>NPAAA clade</taxon>
        <taxon>Hologalegina</taxon>
        <taxon>IRL clade</taxon>
        <taxon>Trifolieae</taxon>
        <taxon>Medicago</taxon>
    </lineage>
</organism>
<gene>
    <name evidence="1" type="ordered locus">MTR_8g020680</name>
</gene>
<dbReference type="Proteomes" id="UP000002051">
    <property type="component" value="Chromosome 8"/>
</dbReference>
<reference evidence="1 3" key="1">
    <citation type="journal article" date="2011" name="Nature">
        <title>The Medicago genome provides insight into the evolution of rhizobial symbioses.</title>
        <authorList>
            <person name="Young N.D."/>
            <person name="Debelle F."/>
            <person name="Oldroyd G.E."/>
            <person name="Geurts R."/>
            <person name="Cannon S.B."/>
            <person name="Udvardi M.K."/>
            <person name="Benedito V.A."/>
            <person name="Mayer K.F."/>
            <person name="Gouzy J."/>
            <person name="Schoof H."/>
            <person name="Van de Peer Y."/>
            <person name="Proost S."/>
            <person name="Cook D.R."/>
            <person name="Meyers B.C."/>
            <person name="Spannagl M."/>
            <person name="Cheung F."/>
            <person name="De Mita S."/>
            <person name="Krishnakumar V."/>
            <person name="Gundlach H."/>
            <person name="Zhou S."/>
            <person name="Mudge J."/>
            <person name="Bharti A.K."/>
            <person name="Murray J.D."/>
            <person name="Naoumkina M.A."/>
            <person name="Rosen B."/>
            <person name="Silverstein K.A."/>
            <person name="Tang H."/>
            <person name="Rombauts S."/>
            <person name="Zhao P.X."/>
            <person name="Zhou P."/>
            <person name="Barbe V."/>
            <person name="Bardou P."/>
            <person name="Bechner M."/>
            <person name="Bellec A."/>
            <person name="Berger A."/>
            <person name="Berges H."/>
            <person name="Bidwell S."/>
            <person name="Bisseling T."/>
            <person name="Choisne N."/>
            <person name="Couloux A."/>
            <person name="Denny R."/>
            <person name="Deshpande S."/>
            <person name="Dai X."/>
            <person name="Doyle J.J."/>
            <person name="Dudez A.M."/>
            <person name="Farmer A.D."/>
            <person name="Fouteau S."/>
            <person name="Franken C."/>
            <person name="Gibelin C."/>
            <person name="Gish J."/>
            <person name="Goldstein S."/>
            <person name="Gonzalez A.J."/>
            <person name="Green P.J."/>
            <person name="Hallab A."/>
            <person name="Hartog M."/>
            <person name="Hua A."/>
            <person name="Humphray S.J."/>
            <person name="Jeong D.H."/>
            <person name="Jing Y."/>
            <person name="Jocker A."/>
            <person name="Kenton S.M."/>
            <person name="Kim D.J."/>
            <person name="Klee K."/>
            <person name="Lai H."/>
            <person name="Lang C."/>
            <person name="Lin S."/>
            <person name="Macmil S.L."/>
            <person name="Magdelenat G."/>
            <person name="Matthews L."/>
            <person name="McCorrison J."/>
            <person name="Monaghan E.L."/>
            <person name="Mun J.H."/>
            <person name="Najar F.Z."/>
            <person name="Nicholson C."/>
            <person name="Noirot C."/>
            <person name="O'Bleness M."/>
            <person name="Paule C.R."/>
            <person name="Poulain J."/>
            <person name="Prion F."/>
            <person name="Qin B."/>
            <person name="Qu C."/>
            <person name="Retzel E.F."/>
            <person name="Riddle C."/>
            <person name="Sallet E."/>
            <person name="Samain S."/>
            <person name="Samson N."/>
            <person name="Sanders I."/>
            <person name="Saurat O."/>
            <person name="Scarpelli C."/>
            <person name="Schiex T."/>
            <person name="Segurens B."/>
            <person name="Severin A.J."/>
            <person name="Sherrier D.J."/>
            <person name="Shi R."/>
            <person name="Sims S."/>
            <person name="Singer S.R."/>
            <person name="Sinharoy S."/>
            <person name="Sterck L."/>
            <person name="Viollet A."/>
            <person name="Wang B.B."/>
            <person name="Wang K."/>
            <person name="Wang M."/>
            <person name="Wang X."/>
            <person name="Warfsmann J."/>
            <person name="Weissenbach J."/>
            <person name="White D.D."/>
            <person name="White J.D."/>
            <person name="Wiley G.B."/>
            <person name="Wincker P."/>
            <person name="Xing Y."/>
            <person name="Yang L."/>
            <person name="Yao Z."/>
            <person name="Ying F."/>
            <person name="Zhai J."/>
            <person name="Zhou L."/>
            <person name="Zuber A."/>
            <person name="Denarie J."/>
            <person name="Dixon R.A."/>
            <person name="May G.D."/>
            <person name="Schwartz D.C."/>
            <person name="Rogers J."/>
            <person name="Quetier F."/>
            <person name="Town C.D."/>
            <person name="Roe B.A."/>
        </authorList>
    </citation>
    <scope>NUCLEOTIDE SEQUENCE [LARGE SCALE GENOMIC DNA]</scope>
    <source>
        <strain evidence="1">A17</strain>
        <strain evidence="2 3">cv. Jemalong A17</strain>
    </source>
</reference>
<proteinExistence type="predicted"/>
<name>G7L6V3_MEDTR</name>
<dbReference type="HOGENOM" id="CLU_2458244_0_0_1"/>
<dbReference type="AlphaFoldDB" id="G7L6V3"/>
<evidence type="ECO:0000313" key="1">
    <source>
        <dbReference type="EMBL" id="AET01757.1"/>
    </source>
</evidence>
<dbReference type="EnsemblPlants" id="AET01757">
    <property type="protein sequence ID" value="AET01757"/>
    <property type="gene ID" value="MTR_8g020680"/>
</dbReference>